<dbReference type="OrthoDB" id="9825568at2"/>
<sequence>MRQNSMTPEWEIDDFTKTWLLQHADGFRSGTMWLATNPPKTEVYEVAKIYRDLHDGGFTGTDSCTYDATLVPAFLDYLKGSPNEREIYDGVEEMRDINERQGTNYPLNSWPKEAYGVGFDDSFMIGFSNACYVAVKMR</sequence>
<keyword evidence="2" id="KW-1185">Reference proteome</keyword>
<organism evidence="1 2">
    <name type="scientific">[Actinomadura] parvosata subsp. kistnae</name>
    <dbReference type="NCBI Taxonomy" id="1909395"/>
    <lineage>
        <taxon>Bacteria</taxon>
        <taxon>Bacillati</taxon>
        <taxon>Actinomycetota</taxon>
        <taxon>Actinomycetes</taxon>
        <taxon>Streptosporangiales</taxon>
        <taxon>Streptosporangiaceae</taxon>
        <taxon>Nonomuraea</taxon>
    </lineage>
</organism>
<gene>
    <name evidence="1" type="ORF">BKM31_44685</name>
</gene>
<reference evidence="2" key="1">
    <citation type="journal article" date="2017" name="Med. Chem. Commun.">
        <title>Nonomuraea sp. ATCC 55076 harbours the largest actinomycete chromosome to date and the kistamicin biosynthetic gene cluster.</title>
        <authorList>
            <person name="Nazari B."/>
            <person name="Forneris C.C."/>
            <person name="Gibson M.I."/>
            <person name="Moon K."/>
            <person name="Schramma K.R."/>
            <person name="Seyedsayamdost M.R."/>
        </authorList>
    </citation>
    <scope>NUCLEOTIDE SEQUENCE [LARGE SCALE GENOMIC DNA]</scope>
    <source>
        <strain evidence="2">ATCC 55076</strain>
    </source>
</reference>
<evidence type="ECO:0000313" key="1">
    <source>
        <dbReference type="EMBL" id="AQZ67621.1"/>
    </source>
</evidence>
<dbReference type="EMBL" id="CP017717">
    <property type="protein sequence ID" value="AQZ67621.1"/>
    <property type="molecule type" value="Genomic_DNA"/>
</dbReference>
<dbReference type="AlphaFoldDB" id="A0A1V0ABN2"/>
<protein>
    <submittedName>
        <fullName evidence="1">Uncharacterized protein</fullName>
    </submittedName>
</protein>
<dbReference type="RefSeq" id="WP_080043932.1">
    <property type="nucleotide sequence ID" value="NZ_CP017717.1"/>
</dbReference>
<name>A0A1V0ABN2_9ACTN</name>
<evidence type="ECO:0000313" key="2">
    <source>
        <dbReference type="Proteomes" id="UP000190797"/>
    </source>
</evidence>
<dbReference type="Proteomes" id="UP000190797">
    <property type="component" value="Chromosome"/>
</dbReference>
<dbReference type="KEGG" id="noa:BKM31_44685"/>
<dbReference type="STRING" id="1909395.BKM31_44685"/>
<accession>A0A1V0ABN2</accession>
<proteinExistence type="predicted"/>